<evidence type="ECO:0000256" key="2">
    <source>
        <dbReference type="ARBA" id="ARBA00023015"/>
    </source>
</evidence>
<dbReference type="SUPFAM" id="SSF88659">
    <property type="entry name" value="Sigma3 and sigma4 domains of RNA polymerase sigma factors"/>
    <property type="match status" value="1"/>
</dbReference>
<dbReference type="RefSeq" id="WP_179237287.1">
    <property type="nucleotide sequence ID" value="NZ_JACBNQ010000003.1"/>
</dbReference>
<reference evidence="7" key="1">
    <citation type="submission" date="2020-07" db="EMBL/GenBank/DDBJ databases">
        <title>Genomic analysis of a strain of Sedimentibacter Hydroxybenzoicus DSM7310.</title>
        <authorList>
            <person name="Ma S."/>
        </authorList>
    </citation>
    <scope>NUCLEOTIDE SEQUENCE</scope>
    <source>
        <strain evidence="7">DSM 7310</strain>
    </source>
</reference>
<keyword evidence="8" id="KW-1185">Reference proteome</keyword>
<dbReference type="InterPro" id="IPR013249">
    <property type="entry name" value="RNA_pol_sigma70_r4_t2"/>
</dbReference>
<evidence type="ECO:0000256" key="4">
    <source>
        <dbReference type="ARBA" id="ARBA00023163"/>
    </source>
</evidence>
<dbReference type="InterPro" id="IPR007627">
    <property type="entry name" value="RNA_pol_sigma70_r2"/>
</dbReference>
<keyword evidence="4" id="KW-0804">Transcription</keyword>
<dbReference type="PANTHER" id="PTHR43133:SF51">
    <property type="entry name" value="RNA POLYMERASE SIGMA FACTOR"/>
    <property type="match status" value="1"/>
</dbReference>
<dbReference type="InterPro" id="IPR013324">
    <property type="entry name" value="RNA_pol_sigma_r3/r4-like"/>
</dbReference>
<keyword evidence="3" id="KW-0731">Sigma factor</keyword>
<evidence type="ECO:0000256" key="1">
    <source>
        <dbReference type="ARBA" id="ARBA00010641"/>
    </source>
</evidence>
<dbReference type="GO" id="GO:0016987">
    <property type="term" value="F:sigma factor activity"/>
    <property type="evidence" value="ECO:0007669"/>
    <property type="project" value="UniProtKB-KW"/>
</dbReference>
<dbReference type="InterPro" id="IPR039425">
    <property type="entry name" value="RNA_pol_sigma-70-like"/>
</dbReference>
<feature type="domain" description="RNA polymerase sigma-70 region 2" evidence="5">
    <location>
        <begin position="21"/>
        <end position="88"/>
    </location>
</feature>
<comment type="similarity">
    <text evidence="1">Belongs to the sigma-70 factor family. ECF subfamily.</text>
</comment>
<dbReference type="Gene3D" id="1.10.1740.10">
    <property type="match status" value="1"/>
</dbReference>
<dbReference type="AlphaFoldDB" id="A0A974GW16"/>
<dbReference type="Proteomes" id="UP000611629">
    <property type="component" value="Unassembled WGS sequence"/>
</dbReference>
<gene>
    <name evidence="7" type="ORF">HZF24_05540</name>
</gene>
<dbReference type="GO" id="GO:0006352">
    <property type="term" value="P:DNA-templated transcription initiation"/>
    <property type="evidence" value="ECO:0007669"/>
    <property type="project" value="InterPro"/>
</dbReference>
<dbReference type="InterPro" id="IPR013325">
    <property type="entry name" value="RNA_pol_sigma_r2"/>
</dbReference>
<dbReference type="GO" id="GO:0003677">
    <property type="term" value="F:DNA binding"/>
    <property type="evidence" value="ECO:0007669"/>
    <property type="project" value="InterPro"/>
</dbReference>
<dbReference type="PANTHER" id="PTHR43133">
    <property type="entry name" value="RNA POLYMERASE ECF-TYPE SIGMA FACTO"/>
    <property type="match status" value="1"/>
</dbReference>
<evidence type="ECO:0000256" key="3">
    <source>
        <dbReference type="ARBA" id="ARBA00023082"/>
    </source>
</evidence>
<organism evidence="7 8">
    <name type="scientific">Sedimentibacter hydroxybenzoicus DSM 7310</name>
    <dbReference type="NCBI Taxonomy" id="1123245"/>
    <lineage>
        <taxon>Bacteria</taxon>
        <taxon>Bacillati</taxon>
        <taxon>Bacillota</taxon>
        <taxon>Tissierellia</taxon>
        <taxon>Sedimentibacter</taxon>
    </lineage>
</organism>
<feature type="domain" description="RNA polymerase sigma factor 70 region 4 type 2" evidence="6">
    <location>
        <begin position="121"/>
        <end position="169"/>
    </location>
</feature>
<dbReference type="InterPro" id="IPR014284">
    <property type="entry name" value="RNA_pol_sigma-70_dom"/>
</dbReference>
<dbReference type="NCBIfam" id="TIGR02937">
    <property type="entry name" value="sigma70-ECF"/>
    <property type="match status" value="1"/>
</dbReference>
<dbReference type="Gene3D" id="1.10.10.10">
    <property type="entry name" value="Winged helix-like DNA-binding domain superfamily/Winged helix DNA-binding domain"/>
    <property type="match status" value="1"/>
</dbReference>
<evidence type="ECO:0000259" key="6">
    <source>
        <dbReference type="Pfam" id="PF08281"/>
    </source>
</evidence>
<dbReference type="Pfam" id="PF04542">
    <property type="entry name" value="Sigma70_r2"/>
    <property type="match status" value="1"/>
</dbReference>
<comment type="caution">
    <text evidence="7">The sequence shown here is derived from an EMBL/GenBank/DDBJ whole genome shotgun (WGS) entry which is preliminary data.</text>
</comment>
<accession>A0A974GW16</accession>
<evidence type="ECO:0000313" key="8">
    <source>
        <dbReference type="Proteomes" id="UP000611629"/>
    </source>
</evidence>
<dbReference type="SUPFAM" id="SSF88946">
    <property type="entry name" value="Sigma2 domain of RNA polymerase sigma factors"/>
    <property type="match status" value="1"/>
</dbReference>
<sequence>MLIYLSLLDTEEEKSKFEQIYNNYKLTMFYVAKSILKDDYLSEDAVHDAFINIAKSMDNISDVISSRTKGYVVIIVRNISFNILKKQKPIVEIEDFEENVSYDISLEDEILSKLSFDFIIEEIMNLPVIYKDVLYLSYVEELSTQEISILINISNEAVKKRLQRGRRKLAENIKEAM</sequence>
<evidence type="ECO:0000259" key="5">
    <source>
        <dbReference type="Pfam" id="PF04542"/>
    </source>
</evidence>
<dbReference type="InterPro" id="IPR036388">
    <property type="entry name" value="WH-like_DNA-bd_sf"/>
</dbReference>
<dbReference type="Pfam" id="PF08281">
    <property type="entry name" value="Sigma70_r4_2"/>
    <property type="match status" value="1"/>
</dbReference>
<dbReference type="EMBL" id="JACBNQ010000003">
    <property type="protein sequence ID" value="NYB73600.1"/>
    <property type="molecule type" value="Genomic_DNA"/>
</dbReference>
<evidence type="ECO:0000313" key="7">
    <source>
        <dbReference type="EMBL" id="NYB73600.1"/>
    </source>
</evidence>
<name>A0A974GW16_SEDHY</name>
<dbReference type="CDD" id="cd06171">
    <property type="entry name" value="Sigma70_r4"/>
    <property type="match status" value="1"/>
</dbReference>
<keyword evidence="2" id="KW-0805">Transcription regulation</keyword>
<proteinExistence type="inferred from homology"/>
<protein>
    <submittedName>
        <fullName evidence="7">RNA polymerase sigma factor</fullName>
    </submittedName>
</protein>